<gene>
    <name evidence="1" type="ORF">A9F13_04g03102</name>
</gene>
<dbReference type="Proteomes" id="UP000195602">
    <property type="component" value="Unassembled WGS sequence"/>
</dbReference>
<protein>
    <submittedName>
        <fullName evidence="1">Uncharacterized protein</fullName>
    </submittedName>
</protein>
<dbReference type="AlphaFoldDB" id="A0AA91Q2D6"/>
<evidence type="ECO:0000313" key="2">
    <source>
        <dbReference type="Proteomes" id="UP000195602"/>
    </source>
</evidence>
<organism evidence="1 2">
    <name type="scientific">Clavispora lusitaniae</name>
    <name type="common">Candida lusitaniae</name>
    <dbReference type="NCBI Taxonomy" id="36911"/>
    <lineage>
        <taxon>Eukaryota</taxon>
        <taxon>Fungi</taxon>
        <taxon>Dikarya</taxon>
        <taxon>Ascomycota</taxon>
        <taxon>Saccharomycotina</taxon>
        <taxon>Pichiomycetes</taxon>
        <taxon>Metschnikowiaceae</taxon>
        <taxon>Clavispora</taxon>
    </lineage>
</organism>
<dbReference type="EMBL" id="LYUB02000004">
    <property type="protein sequence ID" value="OVF09802.1"/>
    <property type="molecule type" value="Genomic_DNA"/>
</dbReference>
<comment type="caution">
    <text evidence="1">The sequence shown here is derived from an EMBL/GenBank/DDBJ whole genome shotgun (WGS) entry which is preliminary data.</text>
</comment>
<evidence type="ECO:0000313" key="1">
    <source>
        <dbReference type="EMBL" id="OVF09802.1"/>
    </source>
</evidence>
<accession>A0AA91Q2D6</accession>
<name>A0AA91Q2D6_CLALS</name>
<dbReference type="KEGG" id="clus:A9F13_04g03102"/>
<sequence length="276" mass="32481">MMLNKVPPMPAALDPMTNWTPIGSIEEYEMSLPSPTEKEPRPLKSLATFPFSAQLVADTIYERVMNPRNFVKIAPPFPLEHPAFFEEWYYYFKRNMGWNSEVFRVYLSAPLGTTAPRLIGSRDQIKRARSEISRTFSTAIKRHLGPEYMSFFFGDTVDRQMAETTIMESMESHVPEAELWRISRYNELRAKAEKGNISPYLNHLIATGRSEQEIWRLVMEIIMRKKYSDKKLWALNKAMQRHQKEVAPLFFRVRDLIRSLEQENLLFVKVKPLEYY</sequence>
<reference evidence="1 2" key="1">
    <citation type="submission" date="2017-04" db="EMBL/GenBank/DDBJ databases">
        <title>Draft genome of the yeast Clavispora lusitaniae type strain CBS 6936.</title>
        <authorList>
            <person name="Durrens P."/>
            <person name="Klopp C."/>
            <person name="Biteau N."/>
            <person name="Fitton-Ouhabi V."/>
            <person name="Dementhon K."/>
            <person name="Accoceberry I."/>
            <person name="Sherman D.J."/>
            <person name="Noel T."/>
        </authorList>
    </citation>
    <scope>NUCLEOTIDE SEQUENCE [LARGE SCALE GENOMIC DNA]</scope>
    <source>
        <strain evidence="1 2">CBS 6936</strain>
    </source>
</reference>
<proteinExistence type="predicted"/>